<proteinExistence type="predicted"/>
<organism evidence="1">
    <name type="scientific">Cacopsylla melanoneura</name>
    <dbReference type="NCBI Taxonomy" id="428564"/>
    <lineage>
        <taxon>Eukaryota</taxon>
        <taxon>Metazoa</taxon>
        <taxon>Ecdysozoa</taxon>
        <taxon>Arthropoda</taxon>
        <taxon>Hexapoda</taxon>
        <taxon>Insecta</taxon>
        <taxon>Pterygota</taxon>
        <taxon>Neoptera</taxon>
        <taxon>Paraneoptera</taxon>
        <taxon>Hemiptera</taxon>
        <taxon>Sternorrhyncha</taxon>
        <taxon>Psylloidea</taxon>
        <taxon>Psyllidae</taxon>
        <taxon>Psyllinae</taxon>
        <taxon>Cacopsylla</taxon>
    </lineage>
</organism>
<sequence>MPTSNIPGSLSTIYMIYILAPRTCDFHHVHRLITHIHEPHKHWIADLDNTLVKPRIIGLAQSTEKHAHIFARLRRTRVPLARVEARAHACMTAIPSFSSVTIGAELDQSEN</sequence>
<dbReference type="EMBL" id="HBUF01593439">
    <property type="protein sequence ID" value="CAG6774047.1"/>
    <property type="molecule type" value="Transcribed_RNA"/>
</dbReference>
<protein>
    <submittedName>
        <fullName evidence="1">Uncharacterized protein</fullName>
    </submittedName>
</protein>
<accession>A0A8D9AZQ5</accession>
<name>A0A8D9AZQ5_9HEMI</name>
<dbReference type="AlphaFoldDB" id="A0A8D9AZQ5"/>
<evidence type="ECO:0000313" key="1">
    <source>
        <dbReference type="EMBL" id="CAG6774047.1"/>
    </source>
</evidence>
<reference evidence="1" key="1">
    <citation type="submission" date="2021-05" db="EMBL/GenBank/DDBJ databases">
        <authorList>
            <person name="Alioto T."/>
            <person name="Alioto T."/>
            <person name="Gomez Garrido J."/>
        </authorList>
    </citation>
    <scope>NUCLEOTIDE SEQUENCE</scope>
</reference>